<dbReference type="OrthoDB" id="9806180at2"/>
<evidence type="ECO:0000313" key="4">
    <source>
        <dbReference type="EMBL" id="ASP20312.1"/>
    </source>
</evidence>
<gene>
    <name evidence="4" type="primary">mlhB</name>
    <name evidence="4" type="ORF">ANTHELSMS3_01617</name>
</gene>
<dbReference type="SUPFAM" id="SSF53474">
    <property type="entry name" value="alpha/beta-Hydrolases"/>
    <property type="match status" value="1"/>
</dbReference>
<dbReference type="InterPro" id="IPR013094">
    <property type="entry name" value="AB_hydrolase_3"/>
</dbReference>
<dbReference type="EC" id="3.1.1.83" evidence="4"/>
<name>A0A222E2E6_9RHOB</name>
<sequence length="299" mass="32747">MSLMRPVLNRWLRWAEKPHLAREQDPLALRKAFERKARFFFRAPFGTRFKRDRQGNVPVLWVNKTESGPLILYLHGGAFVMGSPDTHKAMMGYLSRAAGLSICLPDYRLAPEHPFPAGLDDALSCYGAVMDRPGGVVLGGDSAGGAMALALLAEILRLGLPMPLGVFAFSPLTDMGFSGDSVQCNAEADVMLPVSRAQDTAMLYLSDHDPRDPRASPLYADFAGAGPVWMTVGDTEFLLDDTRRMTSRLRAQGVAVTEVVAHDLPHVWPMFHNILPEGRATLRAVAGWINSLSRSEGDS</sequence>
<dbReference type="Pfam" id="PF07859">
    <property type="entry name" value="Abhydrolase_3"/>
    <property type="match status" value="1"/>
</dbReference>
<comment type="similarity">
    <text evidence="1">Belongs to the 'GDXG' lipolytic enzyme family.</text>
</comment>
<dbReference type="Gene3D" id="3.40.50.1820">
    <property type="entry name" value="alpha/beta hydrolase"/>
    <property type="match status" value="1"/>
</dbReference>
<evidence type="ECO:0000313" key="5">
    <source>
        <dbReference type="Proteomes" id="UP000203589"/>
    </source>
</evidence>
<dbReference type="InterPro" id="IPR002168">
    <property type="entry name" value="Lipase_GDXG_HIS_AS"/>
</dbReference>
<evidence type="ECO:0000256" key="1">
    <source>
        <dbReference type="ARBA" id="ARBA00010515"/>
    </source>
</evidence>
<dbReference type="GO" id="GO:0004806">
    <property type="term" value="F:triacylglycerol lipase activity"/>
    <property type="evidence" value="ECO:0007669"/>
    <property type="project" value="TreeGrafter"/>
</dbReference>
<protein>
    <submittedName>
        <fullName evidence="4">Monoterpene epsilon-lactone hydrolase</fullName>
        <ecNumber evidence="4">3.1.1.83</ecNumber>
    </submittedName>
</protein>
<evidence type="ECO:0000256" key="2">
    <source>
        <dbReference type="ARBA" id="ARBA00022801"/>
    </source>
</evidence>
<dbReference type="AlphaFoldDB" id="A0A222E2E6"/>
<proteinExistence type="inferred from homology"/>
<dbReference type="Proteomes" id="UP000203589">
    <property type="component" value="Chromosome"/>
</dbReference>
<organism evidence="4 5">
    <name type="scientific">Antarctobacter heliothermus</name>
    <dbReference type="NCBI Taxonomy" id="74033"/>
    <lineage>
        <taxon>Bacteria</taxon>
        <taxon>Pseudomonadati</taxon>
        <taxon>Pseudomonadota</taxon>
        <taxon>Alphaproteobacteria</taxon>
        <taxon>Rhodobacterales</taxon>
        <taxon>Roseobacteraceae</taxon>
        <taxon>Antarctobacter</taxon>
    </lineage>
</organism>
<dbReference type="EMBL" id="CP022540">
    <property type="protein sequence ID" value="ASP20312.1"/>
    <property type="molecule type" value="Genomic_DNA"/>
</dbReference>
<dbReference type="InterPro" id="IPR050300">
    <property type="entry name" value="GDXG_lipolytic_enzyme"/>
</dbReference>
<dbReference type="InterPro" id="IPR029058">
    <property type="entry name" value="AB_hydrolase_fold"/>
</dbReference>
<evidence type="ECO:0000259" key="3">
    <source>
        <dbReference type="Pfam" id="PF07859"/>
    </source>
</evidence>
<dbReference type="PANTHER" id="PTHR48081:SF30">
    <property type="entry name" value="ACETYL-HYDROLASE LIPR-RELATED"/>
    <property type="match status" value="1"/>
</dbReference>
<dbReference type="PANTHER" id="PTHR48081">
    <property type="entry name" value="AB HYDROLASE SUPERFAMILY PROTEIN C4A8.06C"/>
    <property type="match status" value="1"/>
</dbReference>
<keyword evidence="5" id="KW-1185">Reference proteome</keyword>
<keyword evidence="2 4" id="KW-0378">Hydrolase</keyword>
<accession>A0A222E2E6</accession>
<feature type="domain" description="Alpha/beta hydrolase fold-3" evidence="3">
    <location>
        <begin position="71"/>
        <end position="268"/>
    </location>
</feature>
<reference evidence="4 5" key="1">
    <citation type="submission" date="2017-07" db="EMBL/GenBank/DDBJ databases">
        <title>Genome Sequence of Antarctobacter heliothermus Strain SMS3 Isolated from a culture of the Diatom Skeletonema marinoi.</title>
        <authorList>
            <person name="Topel M."/>
            <person name="Pinder M.I.M."/>
            <person name="Johansson O.N."/>
            <person name="Kourtchenko O."/>
            <person name="Godhe A."/>
            <person name="Clarke A.K."/>
        </authorList>
    </citation>
    <scope>NUCLEOTIDE SEQUENCE [LARGE SCALE GENOMIC DNA]</scope>
    <source>
        <strain evidence="4 5">SMS3</strain>
    </source>
</reference>
<dbReference type="PROSITE" id="PS01173">
    <property type="entry name" value="LIPASE_GDXG_HIS"/>
    <property type="match status" value="1"/>
</dbReference>
<dbReference type="KEGG" id="aht:ANTHELSMS3_01617"/>